<protein>
    <submittedName>
        <fullName evidence="3">8.9 kDa family member</fullName>
    </submittedName>
</protein>
<evidence type="ECO:0000256" key="1">
    <source>
        <dbReference type="SAM" id="SignalP"/>
    </source>
</evidence>
<keyword evidence="1" id="KW-0732">Signal</keyword>
<accession>A0A0N4ZGX1</accession>
<dbReference type="WBParaSite" id="PTRK_0000711800.1">
    <property type="protein sequence ID" value="PTRK_0000711800.1"/>
    <property type="gene ID" value="PTRK_0000711800"/>
</dbReference>
<reference evidence="3" key="1">
    <citation type="submission" date="2017-02" db="UniProtKB">
        <authorList>
            <consortium name="WormBaseParasite"/>
        </authorList>
    </citation>
    <scope>IDENTIFICATION</scope>
</reference>
<proteinExistence type="predicted"/>
<dbReference type="AlphaFoldDB" id="A0A0N4ZGX1"/>
<evidence type="ECO:0000313" key="2">
    <source>
        <dbReference type="Proteomes" id="UP000038045"/>
    </source>
</evidence>
<feature type="signal peptide" evidence="1">
    <location>
        <begin position="1"/>
        <end position="23"/>
    </location>
</feature>
<sequence>MDFFKFLFILFLTFQALYFCVNSKRQGGVISTRLICHSFTERNNSKVFVNQRVTCQRKERYCSVRTTSVLGKEVLYINGGCTNTCYNPRIPHCQFETPEPNWNCCCIGKLCNRYGKLARMINI</sequence>
<organism evidence="2 3">
    <name type="scientific">Parastrongyloides trichosuri</name>
    <name type="common">Possum-specific nematode worm</name>
    <dbReference type="NCBI Taxonomy" id="131310"/>
    <lineage>
        <taxon>Eukaryota</taxon>
        <taxon>Metazoa</taxon>
        <taxon>Ecdysozoa</taxon>
        <taxon>Nematoda</taxon>
        <taxon>Chromadorea</taxon>
        <taxon>Rhabditida</taxon>
        <taxon>Tylenchina</taxon>
        <taxon>Panagrolaimomorpha</taxon>
        <taxon>Strongyloidoidea</taxon>
        <taxon>Strongyloididae</taxon>
        <taxon>Parastrongyloides</taxon>
    </lineage>
</organism>
<evidence type="ECO:0000313" key="3">
    <source>
        <dbReference type="WBParaSite" id="PTRK_0000711800.1"/>
    </source>
</evidence>
<feature type="chain" id="PRO_5005891686" evidence="1">
    <location>
        <begin position="24"/>
        <end position="123"/>
    </location>
</feature>
<dbReference type="Proteomes" id="UP000038045">
    <property type="component" value="Unplaced"/>
</dbReference>
<keyword evidence="2" id="KW-1185">Reference proteome</keyword>
<name>A0A0N4ZGX1_PARTI</name>